<evidence type="ECO:0000313" key="3">
    <source>
        <dbReference type="Proteomes" id="UP001176941"/>
    </source>
</evidence>
<evidence type="ECO:0000313" key="2">
    <source>
        <dbReference type="EMBL" id="CAI9170762.1"/>
    </source>
</evidence>
<evidence type="ECO:0000256" key="1">
    <source>
        <dbReference type="SAM" id="MobiDB-lite"/>
    </source>
</evidence>
<dbReference type="Proteomes" id="UP001176941">
    <property type="component" value="Chromosome 3"/>
</dbReference>
<feature type="compositionally biased region" description="Low complexity" evidence="1">
    <location>
        <begin position="94"/>
        <end position="107"/>
    </location>
</feature>
<feature type="non-terminal residue" evidence="2">
    <location>
        <position position="113"/>
    </location>
</feature>
<protein>
    <submittedName>
        <fullName evidence="2">Uncharacterized protein</fullName>
    </submittedName>
</protein>
<feature type="region of interest" description="Disordered" evidence="1">
    <location>
        <begin position="1"/>
        <end position="113"/>
    </location>
</feature>
<sequence length="113" mass="11927">MREGSAPFSEPRGGARLGGWASAAWEPRNPPRLGLRSGTAPYPLRPTLGPAVRTRCGEAPTHGGAGARRRWQQQQVRGLGRSHRPGRTRRSSRAPETPAAAASPAAAVVSPHP</sequence>
<accession>A0ABN8ZA36</accession>
<proteinExistence type="predicted"/>
<feature type="compositionally biased region" description="Basic residues" evidence="1">
    <location>
        <begin position="80"/>
        <end position="92"/>
    </location>
</feature>
<dbReference type="EMBL" id="OX459939">
    <property type="protein sequence ID" value="CAI9170762.1"/>
    <property type="molecule type" value="Genomic_DNA"/>
</dbReference>
<name>A0ABN8ZA36_RANTA</name>
<gene>
    <name evidence="2" type="ORF">MRATA1EN1_LOCUS19724</name>
</gene>
<reference evidence="2" key="1">
    <citation type="submission" date="2023-04" db="EMBL/GenBank/DDBJ databases">
        <authorList>
            <consortium name="ELIXIR-Norway"/>
        </authorList>
    </citation>
    <scope>NUCLEOTIDE SEQUENCE [LARGE SCALE GENOMIC DNA]</scope>
</reference>
<keyword evidence="3" id="KW-1185">Reference proteome</keyword>
<organism evidence="2 3">
    <name type="scientific">Rangifer tarandus platyrhynchus</name>
    <name type="common">Svalbard reindeer</name>
    <dbReference type="NCBI Taxonomy" id="3082113"/>
    <lineage>
        <taxon>Eukaryota</taxon>
        <taxon>Metazoa</taxon>
        <taxon>Chordata</taxon>
        <taxon>Craniata</taxon>
        <taxon>Vertebrata</taxon>
        <taxon>Euteleostomi</taxon>
        <taxon>Mammalia</taxon>
        <taxon>Eutheria</taxon>
        <taxon>Laurasiatheria</taxon>
        <taxon>Artiodactyla</taxon>
        <taxon>Ruminantia</taxon>
        <taxon>Pecora</taxon>
        <taxon>Cervidae</taxon>
        <taxon>Odocoileinae</taxon>
        <taxon>Rangifer</taxon>
    </lineage>
</organism>